<protein>
    <submittedName>
        <fullName evidence="2">Uncharacterized protein</fullName>
    </submittedName>
</protein>
<reference evidence="2 3" key="1">
    <citation type="submission" date="2019-02" db="EMBL/GenBank/DDBJ databases">
        <title>Genome sequencing of the rare red list fungi Hericium alpestre (H. flagellum).</title>
        <authorList>
            <person name="Buettner E."/>
            <person name="Kellner H."/>
        </authorList>
    </citation>
    <scope>NUCLEOTIDE SEQUENCE [LARGE SCALE GENOMIC DNA]</scope>
    <source>
        <strain evidence="2 3">DSM 108284</strain>
    </source>
</reference>
<gene>
    <name evidence="2" type="ORF">EWM64_g7002</name>
</gene>
<evidence type="ECO:0000313" key="2">
    <source>
        <dbReference type="EMBL" id="TFY77010.1"/>
    </source>
</evidence>
<feature type="region of interest" description="Disordered" evidence="1">
    <location>
        <begin position="127"/>
        <end position="150"/>
    </location>
</feature>
<accession>A0A4Y9ZS02</accession>
<dbReference type="Proteomes" id="UP000298061">
    <property type="component" value="Unassembled WGS sequence"/>
</dbReference>
<comment type="caution">
    <text evidence="2">The sequence shown here is derived from an EMBL/GenBank/DDBJ whole genome shotgun (WGS) entry which is preliminary data.</text>
</comment>
<name>A0A4Y9ZS02_9AGAM</name>
<dbReference type="AlphaFoldDB" id="A0A4Y9ZS02"/>
<dbReference type="EMBL" id="SFCI01001028">
    <property type="protein sequence ID" value="TFY77010.1"/>
    <property type="molecule type" value="Genomic_DNA"/>
</dbReference>
<evidence type="ECO:0000256" key="1">
    <source>
        <dbReference type="SAM" id="MobiDB-lite"/>
    </source>
</evidence>
<evidence type="ECO:0000313" key="3">
    <source>
        <dbReference type="Proteomes" id="UP000298061"/>
    </source>
</evidence>
<sequence length="150" mass="16275">MSTNTTNTMSTMHAGPALARDVVRCGEAKSDPAGCLGCFHQVVSKAVHNEYRIPDDLDDDADYLCGELGELVDLDELENNPAQLKQFGEDKKDEIKFVACMHGRMPAWMPSVTSSGYELTSAAMLVDDSDGNIGSDSDGEFSNDTQPQEH</sequence>
<keyword evidence="3" id="KW-1185">Reference proteome</keyword>
<organism evidence="2 3">
    <name type="scientific">Hericium alpestre</name>
    <dbReference type="NCBI Taxonomy" id="135208"/>
    <lineage>
        <taxon>Eukaryota</taxon>
        <taxon>Fungi</taxon>
        <taxon>Dikarya</taxon>
        <taxon>Basidiomycota</taxon>
        <taxon>Agaricomycotina</taxon>
        <taxon>Agaricomycetes</taxon>
        <taxon>Russulales</taxon>
        <taxon>Hericiaceae</taxon>
        <taxon>Hericium</taxon>
    </lineage>
</organism>
<feature type="compositionally biased region" description="Polar residues" evidence="1">
    <location>
        <begin position="140"/>
        <end position="150"/>
    </location>
</feature>
<proteinExistence type="predicted"/>